<keyword evidence="8" id="KW-0533">Nickel</keyword>
<keyword evidence="2 8" id="KW-0479">Metal-binding</keyword>
<dbReference type="GO" id="GO:0046872">
    <property type="term" value="F:metal ion binding"/>
    <property type="evidence" value="ECO:0007669"/>
    <property type="project" value="UniProtKB-KW"/>
</dbReference>
<evidence type="ECO:0000256" key="3">
    <source>
        <dbReference type="ARBA" id="ARBA00022801"/>
    </source>
</evidence>
<dbReference type="PRINTS" id="PR00732">
    <property type="entry name" value="GLHYDRLASE4"/>
</dbReference>
<keyword evidence="6 10" id="KW-0326">Glycosidase</keyword>
<evidence type="ECO:0000256" key="5">
    <source>
        <dbReference type="ARBA" id="ARBA00023211"/>
    </source>
</evidence>
<dbReference type="GO" id="GO:0016616">
    <property type="term" value="F:oxidoreductase activity, acting on the CH-OH group of donors, NAD or NADP as acceptor"/>
    <property type="evidence" value="ECO:0007669"/>
    <property type="project" value="InterPro"/>
</dbReference>
<keyword evidence="13" id="KW-1185">Reference proteome</keyword>
<evidence type="ECO:0000256" key="6">
    <source>
        <dbReference type="ARBA" id="ARBA00023295"/>
    </source>
</evidence>
<protein>
    <submittedName>
        <fullName evidence="12">6-phospho-beta-glucosidase</fullName>
    </submittedName>
</protein>
<evidence type="ECO:0000256" key="7">
    <source>
        <dbReference type="PIRSR" id="PIRSR601088-2"/>
    </source>
</evidence>
<keyword evidence="3 10" id="KW-0378">Hydrolase</keyword>
<dbReference type="GO" id="GO:0004553">
    <property type="term" value="F:hydrolase activity, hydrolyzing O-glycosyl compounds"/>
    <property type="evidence" value="ECO:0007669"/>
    <property type="project" value="InterPro"/>
</dbReference>
<gene>
    <name evidence="12" type="ORF">GCM10018781_40760</name>
</gene>
<dbReference type="Proteomes" id="UP000617734">
    <property type="component" value="Unassembled WGS sequence"/>
</dbReference>
<accession>A0A919FXP9</accession>
<comment type="caution">
    <text evidence="12">The sequence shown here is derived from an EMBL/GenBank/DDBJ whole genome shotgun (WGS) entry which is preliminary data.</text>
</comment>
<evidence type="ECO:0000259" key="11">
    <source>
        <dbReference type="Pfam" id="PF11975"/>
    </source>
</evidence>
<dbReference type="Gene3D" id="3.90.110.10">
    <property type="entry name" value="Lactate dehydrogenase/glycoside hydrolase, family 4, C-terminal"/>
    <property type="match status" value="1"/>
</dbReference>
<name>A0A919FXP9_9ACTN</name>
<dbReference type="InterPro" id="IPR015955">
    <property type="entry name" value="Lactate_DH/Glyco_Ohase_4_C"/>
</dbReference>
<comment type="cofactor">
    <cofactor evidence="10">
        <name>NAD(+)</name>
        <dbReference type="ChEBI" id="CHEBI:57540"/>
    </cofactor>
    <text evidence="10">Binds 1 NAD(+) per subunit.</text>
</comment>
<comment type="similarity">
    <text evidence="1 10">Belongs to the glycosyl hydrolase 4 family.</text>
</comment>
<reference evidence="12" key="2">
    <citation type="submission" date="2020-09" db="EMBL/GenBank/DDBJ databases">
        <authorList>
            <person name="Sun Q."/>
            <person name="Ohkuma M."/>
        </authorList>
    </citation>
    <scope>NUCLEOTIDE SEQUENCE</scope>
    <source>
        <strain evidence="12">JCM 4646</strain>
    </source>
</reference>
<dbReference type="SUPFAM" id="SSF51735">
    <property type="entry name" value="NAD(P)-binding Rossmann-fold domains"/>
    <property type="match status" value="1"/>
</dbReference>
<keyword evidence="8" id="KW-0170">Cobalt</keyword>
<dbReference type="GO" id="GO:0005975">
    <property type="term" value="P:carbohydrate metabolic process"/>
    <property type="evidence" value="ECO:0007669"/>
    <property type="project" value="InterPro"/>
</dbReference>
<dbReference type="InterPro" id="IPR001088">
    <property type="entry name" value="Glyco_hydro_4"/>
</dbReference>
<feature type="binding site" evidence="7">
    <location>
        <position position="148"/>
    </location>
    <ligand>
        <name>substrate</name>
    </ligand>
</feature>
<dbReference type="InterPro" id="IPR036291">
    <property type="entry name" value="NAD(P)-bd_dom_sf"/>
</dbReference>
<dbReference type="GeneID" id="95354479"/>
<dbReference type="PANTHER" id="PTHR32092:SF5">
    <property type="entry name" value="6-PHOSPHO-BETA-GLUCOSIDASE"/>
    <property type="match status" value="1"/>
</dbReference>
<feature type="binding site" evidence="8">
    <location>
        <position position="198"/>
    </location>
    <ligand>
        <name>Mn(2+)</name>
        <dbReference type="ChEBI" id="CHEBI:29035"/>
    </ligand>
</feature>
<evidence type="ECO:0000256" key="2">
    <source>
        <dbReference type="ARBA" id="ARBA00022723"/>
    </source>
</evidence>
<keyword evidence="4 10" id="KW-0520">NAD</keyword>
<dbReference type="Pfam" id="PF11975">
    <property type="entry name" value="Glyco_hydro_4C"/>
    <property type="match status" value="1"/>
</dbReference>
<proteinExistence type="inferred from homology"/>
<evidence type="ECO:0000256" key="8">
    <source>
        <dbReference type="PIRSR" id="PIRSR601088-3"/>
    </source>
</evidence>
<feature type="site" description="Increases basicity of active site Tyr" evidence="9">
    <location>
        <position position="110"/>
    </location>
</feature>
<dbReference type="Pfam" id="PF02056">
    <property type="entry name" value="Glyco_hydro_4"/>
    <property type="match status" value="1"/>
</dbReference>
<feature type="binding site" evidence="7">
    <location>
        <position position="94"/>
    </location>
    <ligand>
        <name>substrate</name>
    </ligand>
</feature>
<keyword evidence="5 8" id="KW-0464">Manganese</keyword>
<organism evidence="12 13">
    <name type="scientific">Kitasatospora indigofera</name>
    <dbReference type="NCBI Taxonomy" id="67307"/>
    <lineage>
        <taxon>Bacteria</taxon>
        <taxon>Bacillati</taxon>
        <taxon>Actinomycetota</taxon>
        <taxon>Actinomycetes</taxon>
        <taxon>Kitasatosporales</taxon>
        <taxon>Streptomycetaceae</taxon>
        <taxon>Kitasatospora</taxon>
    </lineage>
</organism>
<evidence type="ECO:0000313" key="12">
    <source>
        <dbReference type="EMBL" id="GHH74330.1"/>
    </source>
</evidence>
<evidence type="ECO:0000256" key="1">
    <source>
        <dbReference type="ARBA" id="ARBA00010141"/>
    </source>
</evidence>
<evidence type="ECO:0000256" key="10">
    <source>
        <dbReference type="RuleBase" id="RU361152"/>
    </source>
</evidence>
<dbReference type="PANTHER" id="PTHR32092">
    <property type="entry name" value="6-PHOSPHO-BETA-GLUCOSIDASE-RELATED"/>
    <property type="match status" value="1"/>
</dbReference>
<dbReference type="SUPFAM" id="SSF56327">
    <property type="entry name" value="LDH C-terminal domain-like"/>
    <property type="match status" value="1"/>
</dbReference>
<dbReference type="CDD" id="cd05296">
    <property type="entry name" value="GH4_P_beta_glucosidase"/>
    <property type="match status" value="1"/>
</dbReference>
<evidence type="ECO:0000313" key="13">
    <source>
        <dbReference type="Proteomes" id="UP000617734"/>
    </source>
</evidence>
<feature type="domain" description="Glycosyl hydrolase family 4 C-terminal" evidence="11">
    <location>
        <begin position="194"/>
        <end position="406"/>
    </location>
</feature>
<keyword evidence="8" id="KW-0408">Iron</keyword>
<sequence length="430" mass="45941">MSPTLKLAIVGGGSTYTPELIDGFARLRDTLPIGELVLIDPAADRLELVGGLARRIFAKQGHPGTISTTTDVAAGVQGADAVLLQLRVGGQAARDRDETWPLDCGCVGQETTGAGGLAKALRTVPVVLDIAEQVRRANPDAWIVDFTNPVGIVTRALQGAGHKAVGLCNVAIGFQRRFAKHLGVDHELIRLDHVGLNHLTWERGVTLLDAPGSTTGREVLPELLAGFGQEISEDLHLPLPVIRRLGVVPSYYLRYFYQHDVVVQELKAKGSRASEVAAIERQLLGMYADPALDTKPELLAQRGGAFYSEAAVQLIASLLGTDGRTTVQVVNARNDGVLPFLPDDAVIEVPAEVDAAGVRPLPQRPVEPLYAGLIAGVTAYEQLALEAALKGGRDRVFDALLAHPLVGQLELADKLTDSLLANNREHLSWA</sequence>
<dbReference type="InterPro" id="IPR022616">
    <property type="entry name" value="Glyco_hydro_4_C"/>
</dbReference>
<feature type="binding site" evidence="8">
    <location>
        <position position="168"/>
    </location>
    <ligand>
        <name>Mn(2+)</name>
        <dbReference type="ChEBI" id="CHEBI:29035"/>
    </ligand>
</feature>
<evidence type="ECO:0000256" key="4">
    <source>
        <dbReference type="ARBA" id="ARBA00023027"/>
    </source>
</evidence>
<dbReference type="Gene3D" id="3.40.50.720">
    <property type="entry name" value="NAD(P)-binding Rossmann-like Domain"/>
    <property type="match status" value="1"/>
</dbReference>
<dbReference type="EMBL" id="BNBO01000022">
    <property type="protein sequence ID" value="GHH74330.1"/>
    <property type="molecule type" value="Genomic_DNA"/>
</dbReference>
<dbReference type="RefSeq" id="WP_190212314.1">
    <property type="nucleotide sequence ID" value="NZ_BNBO01000022.1"/>
</dbReference>
<reference evidence="12" key="1">
    <citation type="journal article" date="2014" name="Int. J. Syst. Evol. Microbiol.">
        <title>Complete genome sequence of Corynebacterium casei LMG S-19264T (=DSM 44701T), isolated from a smear-ripened cheese.</title>
        <authorList>
            <consortium name="US DOE Joint Genome Institute (JGI-PGF)"/>
            <person name="Walter F."/>
            <person name="Albersmeier A."/>
            <person name="Kalinowski J."/>
            <person name="Ruckert C."/>
        </authorList>
    </citation>
    <scope>NUCLEOTIDE SEQUENCE</scope>
    <source>
        <strain evidence="12">JCM 4646</strain>
    </source>
</reference>
<dbReference type="AlphaFoldDB" id="A0A919FXP9"/>
<evidence type="ECO:0000256" key="9">
    <source>
        <dbReference type="PIRSR" id="PIRSR601088-4"/>
    </source>
</evidence>